<dbReference type="SUPFAM" id="SSF52540">
    <property type="entry name" value="P-loop containing nucleoside triphosphate hydrolases"/>
    <property type="match status" value="1"/>
</dbReference>
<protein>
    <submittedName>
        <fullName evidence="5">Uncharacterized protein</fullName>
    </submittedName>
</protein>
<evidence type="ECO:0000313" key="5">
    <source>
        <dbReference type="EMBL" id="CAF4898243.1"/>
    </source>
</evidence>
<keyword evidence="2" id="KW-0378">Hydrolase</keyword>
<evidence type="ECO:0000313" key="6">
    <source>
        <dbReference type="Proteomes" id="UP000676336"/>
    </source>
</evidence>
<keyword evidence="1" id="KW-0547">Nucleotide-binding</keyword>
<dbReference type="GO" id="GO:0004386">
    <property type="term" value="F:helicase activity"/>
    <property type="evidence" value="ECO:0007669"/>
    <property type="project" value="UniProtKB-KW"/>
</dbReference>
<accession>A0A8S3CDH2</accession>
<reference evidence="5" key="1">
    <citation type="submission" date="2021-02" db="EMBL/GenBank/DDBJ databases">
        <authorList>
            <person name="Nowell W R."/>
        </authorList>
    </citation>
    <scope>NUCLEOTIDE SEQUENCE</scope>
</reference>
<dbReference type="PANTHER" id="PTHR18934:SF99">
    <property type="entry name" value="ATP-DEPENDENT RNA HELICASE DHX37-RELATED"/>
    <property type="match status" value="1"/>
</dbReference>
<dbReference type="GO" id="GO:0005524">
    <property type="term" value="F:ATP binding"/>
    <property type="evidence" value="ECO:0007669"/>
    <property type="project" value="UniProtKB-KW"/>
</dbReference>
<dbReference type="GO" id="GO:0003723">
    <property type="term" value="F:RNA binding"/>
    <property type="evidence" value="ECO:0007669"/>
    <property type="project" value="TreeGrafter"/>
</dbReference>
<comment type="caution">
    <text evidence="5">The sequence shown here is derived from an EMBL/GenBank/DDBJ whole genome shotgun (WGS) entry which is preliminary data.</text>
</comment>
<evidence type="ECO:0000256" key="4">
    <source>
        <dbReference type="ARBA" id="ARBA00022840"/>
    </source>
</evidence>
<keyword evidence="4" id="KW-0067">ATP-binding</keyword>
<name>A0A8S3CDH2_9BILA</name>
<gene>
    <name evidence="5" type="ORF">SMN809_LOCUS51620</name>
</gene>
<dbReference type="Proteomes" id="UP000676336">
    <property type="component" value="Unassembled WGS sequence"/>
</dbReference>
<dbReference type="GO" id="GO:0016787">
    <property type="term" value="F:hydrolase activity"/>
    <property type="evidence" value="ECO:0007669"/>
    <property type="project" value="UniProtKB-KW"/>
</dbReference>
<evidence type="ECO:0000256" key="1">
    <source>
        <dbReference type="ARBA" id="ARBA00022741"/>
    </source>
</evidence>
<dbReference type="InterPro" id="IPR027417">
    <property type="entry name" value="P-loop_NTPase"/>
</dbReference>
<evidence type="ECO:0000256" key="2">
    <source>
        <dbReference type="ARBA" id="ARBA00022801"/>
    </source>
</evidence>
<sequence>MPIYDAQTDTTILTELPTSDSTITQRIGRLTRTRDGEYFQLYNPQVERPDFTTPQIYQTELSDVDFALRKSSEEKDSLATFKQWLPDQPSQAIIVRAHDRLKKLGILNYNERFSDDGKAIAKLPDFGSLSMKISVYFGLTKEKCDQDMIRLAAILSVLNTTFILSQLSPQFKQEEEGDYMSLLTLMNAIIEKPNMIKNNELEDIDHLLRRALLRWKAFQRFFKTNEDKHLRNLSQTFSGKWSYIARALLAGHNENLYVALKELNGRIHQYRRYNNVTQEETRKQIAKLDKATTLSQLRQPSIVIARDVLCTADVRKLSILSIIGFIQPVWLDNSLIRKFELTSKERIYFQENIRASDDFKAVSQHVCNMVDNKALELSGNAGQVFETERFVRQQLIRPHDWNLVDDDQLDRDKNLKMNVESIRKCLLMFFPLIWRFENEKQAIVRVMIDGIDNCKILVESRDKYNETIREEFDSFVKWLRKCVSIQHLHSDISPQRLQKPDAEIEERIRLVTDPERTRADLMQDVLYGTRE</sequence>
<dbReference type="AlphaFoldDB" id="A0A8S3CDH2"/>
<feature type="non-terminal residue" evidence="5">
    <location>
        <position position="531"/>
    </location>
</feature>
<evidence type="ECO:0000256" key="3">
    <source>
        <dbReference type="ARBA" id="ARBA00022806"/>
    </source>
</evidence>
<keyword evidence="3" id="KW-0347">Helicase</keyword>
<proteinExistence type="predicted"/>
<organism evidence="5 6">
    <name type="scientific">Rotaria magnacalcarata</name>
    <dbReference type="NCBI Taxonomy" id="392030"/>
    <lineage>
        <taxon>Eukaryota</taxon>
        <taxon>Metazoa</taxon>
        <taxon>Spiralia</taxon>
        <taxon>Gnathifera</taxon>
        <taxon>Rotifera</taxon>
        <taxon>Eurotatoria</taxon>
        <taxon>Bdelloidea</taxon>
        <taxon>Philodinida</taxon>
        <taxon>Philodinidae</taxon>
        <taxon>Rotaria</taxon>
    </lineage>
</organism>
<dbReference type="PANTHER" id="PTHR18934">
    <property type="entry name" value="ATP-DEPENDENT RNA HELICASE"/>
    <property type="match status" value="1"/>
</dbReference>
<dbReference type="EMBL" id="CAJOBI010173416">
    <property type="protein sequence ID" value="CAF4898243.1"/>
    <property type="molecule type" value="Genomic_DNA"/>
</dbReference>